<dbReference type="InterPro" id="IPR029016">
    <property type="entry name" value="GAF-like_dom_sf"/>
</dbReference>
<dbReference type="Proteomes" id="UP000005143">
    <property type="component" value="Unassembled WGS sequence"/>
</dbReference>
<proteinExistence type="predicted"/>
<name>H0E0I1_9ACTN</name>
<gene>
    <name evidence="3" type="ORF">PAI11_02890</name>
</gene>
<dbReference type="Gene3D" id="3.30.450.40">
    <property type="match status" value="1"/>
</dbReference>
<dbReference type="GO" id="GO:0006355">
    <property type="term" value="P:regulation of DNA-templated transcription"/>
    <property type="evidence" value="ECO:0007669"/>
    <property type="project" value="InterPro"/>
</dbReference>
<accession>H0E0I1</accession>
<feature type="domain" description="OmpR/PhoB-type" evidence="2">
    <location>
        <begin position="382"/>
        <end position="444"/>
    </location>
</feature>
<evidence type="ECO:0000259" key="2">
    <source>
        <dbReference type="SMART" id="SM00862"/>
    </source>
</evidence>
<reference evidence="3 4" key="1">
    <citation type="journal article" date="2013" name="Biodegradation">
        <title>Quantitative proteomic analysis of ibuprofen-degrading Patulibacter sp. strain I11.</title>
        <authorList>
            <person name="Almeida B."/>
            <person name="Kjeldal H."/>
            <person name="Lolas I."/>
            <person name="Knudsen A.D."/>
            <person name="Carvalho G."/>
            <person name="Nielsen K.L."/>
            <person name="Barreto Crespo M.T."/>
            <person name="Stensballe A."/>
            <person name="Nielsen J.L."/>
        </authorList>
    </citation>
    <scope>NUCLEOTIDE SEQUENCE [LARGE SCALE GENOMIC DNA]</scope>
    <source>
        <strain evidence="3 4">I11</strain>
    </source>
</reference>
<comment type="caution">
    <text evidence="3">The sequence shown here is derived from an EMBL/GenBank/DDBJ whole genome shotgun (WGS) entry which is preliminary data.</text>
</comment>
<keyword evidence="4" id="KW-1185">Reference proteome</keyword>
<evidence type="ECO:0000313" key="4">
    <source>
        <dbReference type="Proteomes" id="UP000005143"/>
    </source>
</evidence>
<dbReference type="GO" id="GO:0003677">
    <property type="term" value="F:DNA binding"/>
    <property type="evidence" value="ECO:0007669"/>
    <property type="project" value="UniProtKB-KW"/>
</dbReference>
<dbReference type="SMART" id="SM00862">
    <property type="entry name" value="Trans_reg_C"/>
    <property type="match status" value="1"/>
</dbReference>
<keyword evidence="1" id="KW-0238">DNA-binding</keyword>
<dbReference type="InterPro" id="IPR001867">
    <property type="entry name" value="OmpR/PhoB-type_DNA-bd"/>
</dbReference>
<dbReference type="EMBL" id="AGUD01000010">
    <property type="protein sequence ID" value="EHN12800.1"/>
    <property type="molecule type" value="Genomic_DNA"/>
</dbReference>
<evidence type="ECO:0000313" key="3">
    <source>
        <dbReference type="EMBL" id="EHN12800.1"/>
    </source>
</evidence>
<organism evidence="3 4">
    <name type="scientific">Patulibacter medicamentivorans</name>
    <dbReference type="NCBI Taxonomy" id="1097667"/>
    <lineage>
        <taxon>Bacteria</taxon>
        <taxon>Bacillati</taxon>
        <taxon>Actinomycetota</taxon>
        <taxon>Thermoleophilia</taxon>
        <taxon>Solirubrobacterales</taxon>
        <taxon>Patulibacteraceae</taxon>
        <taxon>Patulibacter</taxon>
    </lineage>
</organism>
<sequence>MALEASADPVDLARRLQAAHSAVIAHDARVPADVRPVVLESWRRTAGAGVDPDDHDPPVVLDEHRIDDARREHPLAITLPAVRQAVGRVAQDAGHLLVVTDASGTLLWAEGHSAVKDAAWHLGFFEGARWAEADVGTNAIGTALAIDHPVQIFSGEHFVRTHHPWVCSGAPIHDPETGAALGVIDLSGPLRTAHPMILGFVTSAARMAEHLLAERMHQRDRVLHEALLEDLEHRTHGRCAVVSRTGRVVASWPHGWLSGRIDLTSPGSRVTLPDGTVGQLEPVGAGVGFLVRSTAAGCPTPGGMLLAEARVAAIAEPAPAGSPVAGPAPAASAPAPAGTAVVARGAGPGHPPPAVRDHHPEDATVVTLLTDGTPHVRWPGGGTEVGLRHAEILCLLALHPGGLSGEQLALRLYGEAGNPVTVRAEISRLRRLLGERLQTRPYRLAEPFDVDVVGVREALRDGRLTEAMLRYAVPLLPRSQAPGVVELRDELEGALQCAARGSNDAATLLAWIETTEGHEDLPAHQRLSAVLADDDPRAPLVHARTARLEQRLAGRDPYAEPARGR</sequence>
<dbReference type="AlphaFoldDB" id="H0E0I1"/>
<protein>
    <submittedName>
        <fullName evidence="3">Transcriptional regulator</fullName>
    </submittedName>
</protein>
<dbReference type="PATRIC" id="fig|1097667.3.peg.288"/>
<dbReference type="GO" id="GO:0000160">
    <property type="term" value="P:phosphorelay signal transduction system"/>
    <property type="evidence" value="ECO:0007669"/>
    <property type="project" value="InterPro"/>
</dbReference>
<evidence type="ECO:0000256" key="1">
    <source>
        <dbReference type="ARBA" id="ARBA00023125"/>
    </source>
</evidence>